<dbReference type="InterPro" id="IPR053865">
    <property type="entry name" value="DUF6934"/>
</dbReference>
<sequence length="181" mass="20674">MASISDSYQVQAYKLPAGYEFTFISSGHEPIIKAVQYAYIQKFEDRDVYNLGFGDLDLQSQQIVDQVKSNNGDAYKVFRTVLSTIPKLFELFPAAIIMVQGSDSGSDFAEKCRKTCLKNCNLTCRRSNQRISVYRSYVEKNFENLSSTYWFLGGFAENPQSIITELYIPGRIYDAILLFKK</sequence>
<dbReference type="EMBL" id="VCEJ01000004">
    <property type="protein sequence ID" value="TLV00909.1"/>
    <property type="molecule type" value="Genomic_DNA"/>
</dbReference>
<proteinExistence type="predicted"/>
<name>A0A5R9KXS3_9BACT</name>
<dbReference type="AlphaFoldDB" id="A0A5R9KXS3"/>
<reference evidence="1 2" key="1">
    <citation type="submission" date="2019-05" db="EMBL/GenBank/DDBJ databases">
        <authorList>
            <person name="Qu J.-H."/>
        </authorList>
    </citation>
    <scope>NUCLEOTIDE SEQUENCE [LARGE SCALE GENOMIC DNA]</scope>
    <source>
        <strain evidence="1 2">T17</strain>
    </source>
</reference>
<dbReference type="Pfam" id="PF22028">
    <property type="entry name" value="DUF6934"/>
    <property type="match status" value="1"/>
</dbReference>
<evidence type="ECO:0000313" key="2">
    <source>
        <dbReference type="Proteomes" id="UP000306402"/>
    </source>
</evidence>
<dbReference type="OrthoDB" id="947552at2"/>
<accession>A0A5R9KXS3</accession>
<dbReference type="RefSeq" id="WP_138366282.1">
    <property type="nucleotide sequence ID" value="NZ_VCEJ01000004.1"/>
</dbReference>
<protein>
    <submittedName>
        <fullName evidence="1">Uncharacterized protein</fullName>
    </submittedName>
</protein>
<dbReference type="Proteomes" id="UP000306402">
    <property type="component" value="Unassembled WGS sequence"/>
</dbReference>
<comment type="caution">
    <text evidence="1">The sequence shown here is derived from an EMBL/GenBank/DDBJ whole genome shotgun (WGS) entry which is preliminary data.</text>
</comment>
<gene>
    <name evidence="1" type="ORF">FEN17_15680</name>
</gene>
<organism evidence="1 2">
    <name type="scientific">Dyadobacter luticola</name>
    <dbReference type="NCBI Taxonomy" id="1979387"/>
    <lineage>
        <taxon>Bacteria</taxon>
        <taxon>Pseudomonadati</taxon>
        <taxon>Bacteroidota</taxon>
        <taxon>Cytophagia</taxon>
        <taxon>Cytophagales</taxon>
        <taxon>Spirosomataceae</taxon>
        <taxon>Dyadobacter</taxon>
    </lineage>
</organism>
<keyword evidence="2" id="KW-1185">Reference proteome</keyword>
<evidence type="ECO:0000313" key="1">
    <source>
        <dbReference type="EMBL" id="TLV00909.1"/>
    </source>
</evidence>